<evidence type="ECO:0000256" key="1">
    <source>
        <dbReference type="ARBA" id="ARBA00007637"/>
    </source>
</evidence>
<protein>
    <submittedName>
        <fullName evidence="3">NAD-dependent epimerase</fullName>
    </submittedName>
</protein>
<proteinExistence type="inferred from homology"/>
<organism evidence="3 4">
    <name type="scientific">Pedobacter kyungheensis</name>
    <dbReference type="NCBI Taxonomy" id="1069985"/>
    <lineage>
        <taxon>Bacteria</taxon>
        <taxon>Pseudomonadati</taxon>
        <taxon>Bacteroidota</taxon>
        <taxon>Sphingobacteriia</taxon>
        <taxon>Sphingobacteriales</taxon>
        <taxon>Sphingobacteriaceae</taxon>
        <taxon>Pedobacter</taxon>
    </lineage>
</organism>
<dbReference type="GO" id="GO:0008743">
    <property type="term" value="F:L-threonine 3-dehydrogenase activity"/>
    <property type="evidence" value="ECO:0007669"/>
    <property type="project" value="TreeGrafter"/>
</dbReference>
<dbReference type="Proteomes" id="UP000031246">
    <property type="component" value="Unassembled WGS sequence"/>
</dbReference>
<dbReference type="AlphaFoldDB" id="A0A0C1DE95"/>
<keyword evidence="4" id="KW-1185">Reference proteome</keyword>
<dbReference type="InterPro" id="IPR036291">
    <property type="entry name" value="NAD(P)-bd_dom_sf"/>
</dbReference>
<dbReference type="GO" id="GO:0006567">
    <property type="term" value="P:L-threonine catabolic process"/>
    <property type="evidence" value="ECO:0007669"/>
    <property type="project" value="TreeGrafter"/>
</dbReference>
<reference evidence="3 4" key="1">
    <citation type="submission" date="2014-10" db="EMBL/GenBank/DDBJ databases">
        <title>Pedobacter Kyungheensis.</title>
        <authorList>
            <person name="Anderson B.M."/>
            <person name="Newman J.D."/>
        </authorList>
    </citation>
    <scope>NUCLEOTIDE SEQUENCE [LARGE SCALE GENOMIC DNA]</scope>
    <source>
        <strain evidence="3 4">KACC 16221</strain>
    </source>
</reference>
<accession>A0A0C1DE95</accession>
<comment type="caution">
    <text evidence="3">The sequence shown here is derived from an EMBL/GenBank/DDBJ whole genome shotgun (WGS) entry which is preliminary data.</text>
</comment>
<dbReference type="RefSeq" id="WP_039472608.1">
    <property type="nucleotide sequence ID" value="NZ_JSYN01000004.1"/>
</dbReference>
<evidence type="ECO:0000313" key="3">
    <source>
        <dbReference type="EMBL" id="KIA95991.1"/>
    </source>
</evidence>
<comment type="similarity">
    <text evidence="1">Belongs to the NAD(P)-dependent epimerase/dehydratase family.</text>
</comment>
<feature type="domain" description="NAD-dependent epimerase/dehydratase" evidence="2">
    <location>
        <begin position="6"/>
        <end position="244"/>
    </location>
</feature>
<dbReference type="Pfam" id="PF01370">
    <property type="entry name" value="Epimerase"/>
    <property type="match status" value="1"/>
</dbReference>
<gene>
    <name evidence="3" type="ORF">OC25_04445</name>
</gene>
<dbReference type="OrthoDB" id="9779902at2"/>
<dbReference type="PANTHER" id="PTHR42687">
    <property type="entry name" value="L-THREONINE 3-DEHYDROGENASE"/>
    <property type="match status" value="1"/>
</dbReference>
<sequence length="318" mass="34959">MNKETILVIGACGQIGKELLVALREKNGHDNVIAADIHPQESLPAETAPYVKLNVLDAQALEALIVDQQITQIYHLAAVLSAKGESNPTLAWDLNMNSLLSVLDLSVKHKVNKVFWPSSIAIFGPDSEKINCPQQGVTEPSTVYGISKAAGEHWCKYYFEKHGLDVRSLRYPGLISYTGAPGGGTTDYAVDIFHHAVQGKPYTCFLSEETALPMMFMEDAIHATLQLMDAPAENVHIRTAYNLGALSFTPQELAAEIKSQVPEFVVNYAPDFRQAIADSWPSSIDDSAARKDWGWKPAYDLKAMTTEMLENLLVLQAN</sequence>
<dbReference type="SUPFAM" id="SSF51735">
    <property type="entry name" value="NAD(P)-binding Rossmann-fold domains"/>
    <property type="match status" value="1"/>
</dbReference>
<dbReference type="PANTHER" id="PTHR42687:SF1">
    <property type="entry name" value="L-THREONINE 3-DEHYDROGENASE, MITOCHONDRIAL"/>
    <property type="match status" value="1"/>
</dbReference>
<dbReference type="InterPro" id="IPR051225">
    <property type="entry name" value="NAD(P)_epim/dehydratase"/>
</dbReference>
<name>A0A0C1DE95_9SPHI</name>
<dbReference type="FunFam" id="3.40.50.720:FF:000077">
    <property type="entry name" value="L-threonine 3-dehydrogenase, mitochondrial"/>
    <property type="match status" value="1"/>
</dbReference>
<dbReference type="Gene3D" id="3.40.50.720">
    <property type="entry name" value="NAD(P)-binding Rossmann-like Domain"/>
    <property type="match status" value="1"/>
</dbReference>
<dbReference type="EMBL" id="JSYN01000004">
    <property type="protein sequence ID" value="KIA95991.1"/>
    <property type="molecule type" value="Genomic_DNA"/>
</dbReference>
<evidence type="ECO:0000259" key="2">
    <source>
        <dbReference type="Pfam" id="PF01370"/>
    </source>
</evidence>
<evidence type="ECO:0000313" key="4">
    <source>
        <dbReference type="Proteomes" id="UP000031246"/>
    </source>
</evidence>
<dbReference type="InterPro" id="IPR001509">
    <property type="entry name" value="Epimerase_deHydtase"/>
</dbReference>